<reference evidence="9" key="1">
    <citation type="journal article" date="2023" name="Mol. Phylogenet. Evol.">
        <title>Genome-scale phylogeny and comparative genomics of the fungal order Sordariales.</title>
        <authorList>
            <person name="Hensen N."/>
            <person name="Bonometti L."/>
            <person name="Westerberg I."/>
            <person name="Brannstrom I.O."/>
            <person name="Guillou S."/>
            <person name="Cros-Aarteil S."/>
            <person name="Calhoun S."/>
            <person name="Haridas S."/>
            <person name="Kuo A."/>
            <person name="Mondo S."/>
            <person name="Pangilinan J."/>
            <person name="Riley R."/>
            <person name="LaButti K."/>
            <person name="Andreopoulos B."/>
            <person name="Lipzen A."/>
            <person name="Chen C."/>
            <person name="Yan M."/>
            <person name="Daum C."/>
            <person name="Ng V."/>
            <person name="Clum A."/>
            <person name="Steindorff A."/>
            <person name="Ohm R.A."/>
            <person name="Martin F."/>
            <person name="Silar P."/>
            <person name="Natvig D.O."/>
            <person name="Lalanne C."/>
            <person name="Gautier V."/>
            <person name="Ament-Velasquez S.L."/>
            <person name="Kruys A."/>
            <person name="Hutchinson M.I."/>
            <person name="Powell A.J."/>
            <person name="Barry K."/>
            <person name="Miller A.N."/>
            <person name="Grigoriev I.V."/>
            <person name="Debuchy R."/>
            <person name="Gladieux P."/>
            <person name="Hiltunen Thoren M."/>
            <person name="Johannesson H."/>
        </authorList>
    </citation>
    <scope>NUCLEOTIDE SEQUENCE</scope>
    <source>
        <strain evidence="9">SMH4131-1</strain>
    </source>
</reference>
<protein>
    <submittedName>
        <fullName evidence="9">Uncharacterized protein</fullName>
    </submittedName>
</protein>
<evidence type="ECO:0000256" key="2">
    <source>
        <dbReference type="ARBA" id="ARBA00022692"/>
    </source>
</evidence>
<dbReference type="Proteomes" id="UP001286456">
    <property type="component" value="Unassembled WGS sequence"/>
</dbReference>
<feature type="transmembrane region" description="Helical" evidence="8">
    <location>
        <begin position="236"/>
        <end position="258"/>
    </location>
</feature>
<evidence type="ECO:0000256" key="6">
    <source>
        <dbReference type="ARBA" id="ARBA00037847"/>
    </source>
</evidence>
<dbReference type="InterPro" id="IPR008547">
    <property type="entry name" value="DUF829_TMEM53"/>
</dbReference>
<keyword evidence="10" id="KW-1185">Reference proteome</keyword>
<dbReference type="GO" id="GO:0031965">
    <property type="term" value="C:nuclear membrane"/>
    <property type="evidence" value="ECO:0007669"/>
    <property type="project" value="UniProtKB-SubCell"/>
</dbReference>
<proteinExistence type="predicted"/>
<dbReference type="Pfam" id="PF05705">
    <property type="entry name" value="DUF829"/>
    <property type="match status" value="1"/>
</dbReference>
<evidence type="ECO:0000256" key="4">
    <source>
        <dbReference type="ARBA" id="ARBA00023136"/>
    </source>
</evidence>
<comment type="subcellular location">
    <subcellularLocation>
        <location evidence="6">Endomembrane system</location>
        <topology evidence="6">Single-pass membrane protein</topology>
    </subcellularLocation>
    <subcellularLocation>
        <location evidence="1">Nucleus membrane</location>
    </subcellularLocation>
</comment>
<feature type="compositionally biased region" description="Low complexity" evidence="7">
    <location>
        <begin position="44"/>
        <end position="66"/>
    </location>
</feature>
<dbReference type="AlphaFoldDB" id="A0AAE0I6Y7"/>
<name>A0AAE0I6Y7_9PEZI</name>
<evidence type="ECO:0000256" key="3">
    <source>
        <dbReference type="ARBA" id="ARBA00022989"/>
    </source>
</evidence>
<sequence length="357" mass="38727">MDCMCPSRRVGVARAAVKKSRSTRPFVPGFRYIGPSVYVQDGKQPNNTTTTSHQPPTTSSSRSLPPFNTTENNPAPDLVIITSWTGAVPKHIAKYTESYNQLFPDTPILVITTTIADLAIHRTKTKLATLAPAIEFICQDPTTTPKPPINPKPRPNLRLPTTSKPAYTNILIHAFSEGGAHKAVLLAQGLLSATNGVHKLPLSALILDSAPGTPRYSSNVAAFHRSLPPNRLVRAVGLPLGASVLAVTWALFSVVVGYDNNLISRTRRALNDAALWGDGLASVPRTYLFSEADDLIWWEDVEEHGVDSARVVGVRCLLVKFSGTKHCGHARGNEEVYWGAVRRTWEARGGRATGEGE</sequence>
<reference evidence="9" key="2">
    <citation type="submission" date="2023-06" db="EMBL/GenBank/DDBJ databases">
        <authorList>
            <consortium name="Lawrence Berkeley National Laboratory"/>
            <person name="Haridas S."/>
            <person name="Hensen N."/>
            <person name="Bonometti L."/>
            <person name="Westerberg I."/>
            <person name="Brannstrom I.O."/>
            <person name="Guillou S."/>
            <person name="Cros-Aarteil S."/>
            <person name="Calhoun S."/>
            <person name="Kuo A."/>
            <person name="Mondo S."/>
            <person name="Pangilinan J."/>
            <person name="Riley R."/>
            <person name="Labutti K."/>
            <person name="Andreopoulos B."/>
            <person name="Lipzen A."/>
            <person name="Chen C."/>
            <person name="Yanf M."/>
            <person name="Daum C."/>
            <person name="Ng V."/>
            <person name="Clum A."/>
            <person name="Steindorff A."/>
            <person name="Ohm R."/>
            <person name="Martin F."/>
            <person name="Silar P."/>
            <person name="Natvig D."/>
            <person name="Lalanne C."/>
            <person name="Gautier V."/>
            <person name="Ament-Velasquez S.L."/>
            <person name="Kruys A."/>
            <person name="Hutchinson M.I."/>
            <person name="Powell A.J."/>
            <person name="Barry K."/>
            <person name="Miller A.N."/>
            <person name="Grigoriev I.V."/>
            <person name="Debuchy R."/>
            <person name="Gladieux P."/>
            <person name="Thoren M.H."/>
            <person name="Johannesson H."/>
        </authorList>
    </citation>
    <scope>NUCLEOTIDE SEQUENCE</scope>
    <source>
        <strain evidence="9">SMH4131-1</strain>
    </source>
</reference>
<organism evidence="9 10">
    <name type="scientific">Cercophora scortea</name>
    <dbReference type="NCBI Taxonomy" id="314031"/>
    <lineage>
        <taxon>Eukaryota</taxon>
        <taxon>Fungi</taxon>
        <taxon>Dikarya</taxon>
        <taxon>Ascomycota</taxon>
        <taxon>Pezizomycotina</taxon>
        <taxon>Sordariomycetes</taxon>
        <taxon>Sordariomycetidae</taxon>
        <taxon>Sordariales</taxon>
        <taxon>Lasiosphaeriaceae</taxon>
        <taxon>Cercophora</taxon>
    </lineage>
</organism>
<evidence type="ECO:0000313" key="9">
    <source>
        <dbReference type="EMBL" id="KAK3319783.1"/>
    </source>
</evidence>
<dbReference type="PANTHER" id="PTHR12265">
    <property type="entry name" value="TRANSMEMBRANE PROTEIN 53"/>
    <property type="match status" value="1"/>
</dbReference>
<gene>
    <name evidence="9" type="ORF">B0T19DRAFT_467522</name>
</gene>
<comment type="caution">
    <text evidence="9">The sequence shown here is derived from an EMBL/GenBank/DDBJ whole genome shotgun (WGS) entry which is preliminary data.</text>
</comment>
<keyword evidence="5" id="KW-0539">Nucleus</keyword>
<dbReference type="EMBL" id="JAUEPO010000006">
    <property type="protein sequence ID" value="KAK3319783.1"/>
    <property type="molecule type" value="Genomic_DNA"/>
</dbReference>
<accession>A0AAE0I6Y7</accession>
<evidence type="ECO:0000256" key="1">
    <source>
        <dbReference type="ARBA" id="ARBA00004126"/>
    </source>
</evidence>
<evidence type="ECO:0000313" key="10">
    <source>
        <dbReference type="Proteomes" id="UP001286456"/>
    </source>
</evidence>
<evidence type="ECO:0000256" key="7">
    <source>
        <dbReference type="SAM" id="MobiDB-lite"/>
    </source>
</evidence>
<feature type="region of interest" description="Disordered" evidence="7">
    <location>
        <begin position="37"/>
        <end position="75"/>
    </location>
</feature>
<keyword evidence="2 8" id="KW-0812">Transmembrane</keyword>
<evidence type="ECO:0000256" key="8">
    <source>
        <dbReference type="SAM" id="Phobius"/>
    </source>
</evidence>
<keyword evidence="3 8" id="KW-1133">Transmembrane helix</keyword>
<evidence type="ECO:0000256" key="5">
    <source>
        <dbReference type="ARBA" id="ARBA00023242"/>
    </source>
</evidence>
<keyword evidence="4 8" id="KW-0472">Membrane</keyword>
<dbReference type="PANTHER" id="PTHR12265:SF30">
    <property type="entry name" value="TRANSMEMBRANE PROTEIN 53"/>
    <property type="match status" value="1"/>
</dbReference>